<reference evidence="2" key="1">
    <citation type="submission" date="2018-05" db="EMBL/GenBank/DDBJ databases">
        <authorList>
            <person name="Lanie J.A."/>
            <person name="Ng W.-L."/>
            <person name="Kazmierczak K.M."/>
            <person name="Andrzejewski T.M."/>
            <person name="Davidsen T.M."/>
            <person name="Wayne K.J."/>
            <person name="Tettelin H."/>
            <person name="Glass J.I."/>
            <person name="Rusch D."/>
            <person name="Podicherti R."/>
            <person name="Tsui H.-C.T."/>
            <person name="Winkler M.E."/>
        </authorList>
    </citation>
    <scope>NUCLEOTIDE SEQUENCE</scope>
</reference>
<evidence type="ECO:0000259" key="1">
    <source>
        <dbReference type="Pfam" id="PF13102"/>
    </source>
</evidence>
<evidence type="ECO:0000313" key="2">
    <source>
        <dbReference type="EMBL" id="SVA81732.1"/>
    </source>
</evidence>
<sequence>MNIYLKKSSYTTKQGKSAILFDCFSANYRKRINTNVYVSSEHYNPEANQISRIDPKHVSLNIALKKLEQKRDLALFNYTEEKWSKDELENFLKSGIELYSLDEYVINEFGDTKNKITHKDYINVVKVFKKHLNISSRIQFEELLDEQSILTFKINAIKNHLKQSSINSYVKKMKVIMNSAYKDGHISERFNIPESVVEEIPSNPREIITYKEIEQGIAKITNIHQAQSIALFLMMLSCKGMYPADIMNYKKIEKNNPEEILISELFENGSEYIKFKKSKKSAKYKYVRINHAIKKLVKILKTTFYITHYRKYSDILAPYNDPFHVFAIDIDINDNIYKNLWNFYQKMIKYVLNYSFTSARDSFNIILEDQEMTNQTRNILTGDITQKELTQMHITKLSDARDKMRNIEDHINREFRVTDLVEILTNKLKLIGNNLDEITLENWETPKSFIASINKFR</sequence>
<organism evidence="2">
    <name type="scientific">marine metagenome</name>
    <dbReference type="NCBI Taxonomy" id="408172"/>
    <lineage>
        <taxon>unclassified sequences</taxon>
        <taxon>metagenomes</taxon>
        <taxon>ecological metagenomes</taxon>
    </lineage>
</organism>
<feature type="domain" description="Phage integrase SAM-like" evidence="1">
    <location>
        <begin position="103"/>
        <end position="188"/>
    </location>
</feature>
<dbReference type="GO" id="GO:0003677">
    <property type="term" value="F:DNA binding"/>
    <property type="evidence" value="ECO:0007669"/>
    <property type="project" value="InterPro"/>
</dbReference>
<name>A0A381YYM2_9ZZZZ</name>
<dbReference type="AlphaFoldDB" id="A0A381YYM2"/>
<dbReference type="Pfam" id="PF13102">
    <property type="entry name" value="Phage_int_SAM_5"/>
    <property type="match status" value="1"/>
</dbReference>
<dbReference type="InterPro" id="IPR025269">
    <property type="entry name" value="SAM-like_dom"/>
</dbReference>
<proteinExistence type="predicted"/>
<accession>A0A381YYM2</accession>
<dbReference type="SUPFAM" id="SSF56349">
    <property type="entry name" value="DNA breaking-rejoining enzymes"/>
    <property type="match status" value="1"/>
</dbReference>
<gene>
    <name evidence="2" type="ORF">METZ01_LOCUS134586</name>
</gene>
<dbReference type="InterPro" id="IPR011010">
    <property type="entry name" value="DNA_brk_join_enz"/>
</dbReference>
<dbReference type="EMBL" id="UINC01019313">
    <property type="protein sequence ID" value="SVA81732.1"/>
    <property type="molecule type" value="Genomic_DNA"/>
</dbReference>
<protein>
    <recommendedName>
        <fullName evidence="1">Phage integrase SAM-like domain-containing protein</fullName>
    </recommendedName>
</protein>